<dbReference type="PANTHER" id="PTHR45463:SF8">
    <property type="entry name" value="OS09G0392200 PROTEIN"/>
    <property type="match status" value="1"/>
</dbReference>
<dbReference type="PANTHER" id="PTHR45463">
    <property type="entry name" value="OS09G0392200 PROTEIN"/>
    <property type="match status" value="1"/>
</dbReference>
<accession>A0AAU9PIK5</accession>
<name>A0AAU9PIK5_9ASTR</name>
<evidence type="ECO:0000313" key="1">
    <source>
        <dbReference type="EMBL" id="CAH1450161.1"/>
    </source>
</evidence>
<dbReference type="AlphaFoldDB" id="A0AAU9PIK5"/>
<evidence type="ECO:0008006" key="3">
    <source>
        <dbReference type="Google" id="ProtNLM"/>
    </source>
</evidence>
<comment type="caution">
    <text evidence="1">The sequence shown here is derived from an EMBL/GenBank/DDBJ whole genome shotgun (WGS) entry which is preliminary data.</text>
</comment>
<dbReference type="EMBL" id="CAKMRJ010005634">
    <property type="protein sequence ID" value="CAH1450161.1"/>
    <property type="molecule type" value="Genomic_DNA"/>
</dbReference>
<sequence length="166" mass="19512">MWFSIVGKQAWTCVSTPFPIHDLHAFNGKIYNLHSLSRSCEITCLCELRLYPKPKLMLLDTKNIPNPHFTLSEFVSFGENLFAMNRFARHPFKIQELDFVEMKWVSHEKAGEAYAFYFSKFKREPVKETIPTPTARLFLNPSRFKFPILSFNQEWVKQGVCLEKEV</sequence>
<evidence type="ECO:0000313" key="2">
    <source>
        <dbReference type="Proteomes" id="UP001157418"/>
    </source>
</evidence>
<gene>
    <name evidence="1" type="ORF">LVIROSA_LOCUS35597</name>
</gene>
<reference evidence="1 2" key="1">
    <citation type="submission" date="2022-01" db="EMBL/GenBank/DDBJ databases">
        <authorList>
            <person name="Xiong W."/>
            <person name="Schranz E."/>
        </authorList>
    </citation>
    <scope>NUCLEOTIDE SEQUENCE [LARGE SCALE GENOMIC DNA]</scope>
</reference>
<keyword evidence="2" id="KW-1185">Reference proteome</keyword>
<dbReference type="Proteomes" id="UP001157418">
    <property type="component" value="Unassembled WGS sequence"/>
</dbReference>
<organism evidence="1 2">
    <name type="scientific">Lactuca virosa</name>
    <dbReference type="NCBI Taxonomy" id="75947"/>
    <lineage>
        <taxon>Eukaryota</taxon>
        <taxon>Viridiplantae</taxon>
        <taxon>Streptophyta</taxon>
        <taxon>Embryophyta</taxon>
        <taxon>Tracheophyta</taxon>
        <taxon>Spermatophyta</taxon>
        <taxon>Magnoliopsida</taxon>
        <taxon>eudicotyledons</taxon>
        <taxon>Gunneridae</taxon>
        <taxon>Pentapetalae</taxon>
        <taxon>asterids</taxon>
        <taxon>campanulids</taxon>
        <taxon>Asterales</taxon>
        <taxon>Asteraceae</taxon>
        <taxon>Cichorioideae</taxon>
        <taxon>Cichorieae</taxon>
        <taxon>Lactucinae</taxon>
        <taxon>Lactuca</taxon>
    </lineage>
</organism>
<protein>
    <recommendedName>
        <fullName evidence="3">FBD domain-containing protein</fullName>
    </recommendedName>
</protein>
<proteinExistence type="predicted"/>